<evidence type="ECO:0000313" key="1">
    <source>
        <dbReference type="EMBL" id="OPB75983.1"/>
    </source>
</evidence>
<accession>A0AAJ3NCL6</accession>
<evidence type="ECO:0000313" key="4">
    <source>
        <dbReference type="Proteomes" id="UP000190816"/>
    </source>
</evidence>
<dbReference type="PROSITE" id="PS51257">
    <property type="entry name" value="PROKAR_LIPOPROTEIN"/>
    <property type="match status" value="1"/>
</dbReference>
<gene>
    <name evidence="1" type="ORF">BAY32_04255</name>
    <name evidence="2" type="ORF">BB021_14935</name>
</gene>
<sequence>MKSYITLIIVILMSFSCSDNKITDKKVLEDTLNYLSQRNKNKQVNVFDEITNYKGETNIKLKNLSFLSCKEIFDTGELNFYVLKFNHISKDQIDVDIVNYSTLESFKLKFNNGNKVPQKESLHSDASGRPYMIFSKQLRKKEPYSTDEALQYIDAYPTDSIKCK</sequence>
<dbReference type="Proteomes" id="UP000190816">
    <property type="component" value="Unassembled WGS sequence"/>
</dbReference>
<evidence type="ECO:0000313" key="3">
    <source>
        <dbReference type="Proteomes" id="UP000190016"/>
    </source>
</evidence>
<proteinExistence type="predicted"/>
<dbReference type="EMBL" id="MBDS01000019">
    <property type="protein sequence ID" value="OPB84650.1"/>
    <property type="molecule type" value="Genomic_DNA"/>
</dbReference>
<protein>
    <recommendedName>
        <fullName evidence="5">Lipoprotein</fullName>
    </recommendedName>
</protein>
<reference evidence="2 3" key="2">
    <citation type="submission" date="2016-07" db="EMBL/GenBank/DDBJ databases">
        <title>Revisiting the Taxonomy of the Elizabethkingia Genus based on Whole-Genome Sequencing, Optical Mapping, and MALDI-TOF.</title>
        <authorList>
            <person name="Nicholson A.C."/>
        </authorList>
    </citation>
    <scope>NUCLEOTIDE SEQUENCE [LARGE SCALE GENOMIC DNA]</scope>
    <source>
        <strain evidence="2 3">C1558</strain>
    </source>
</reference>
<dbReference type="AlphaFoldDB" id="A0AAJ3NCL6"/>
<reference evidence="1 4" key="1">
    <citation type="submission" date="2016-06" db="EMBL/GenBank/DDBJ databases">
        <authorList>
            <person name="Nicholson A.C."/>
        </authorList>
    </citation>
    <scope>NUCLEOTIDE SEQUENCE [LARGE SCALE GENOMIC DNA]</scope>
    <source>
        <strain evidence="1 4">G4123</strain>
    </source>
</reference>
<evidence type="ECO:0000313" key="2">
    <source>
        <dbReference type="EMBL" id="OPB84650.1"/>
    </source>
</evidence>
<organism evidence="1 4">
    <name type="scientific">Elizabethkingia ursingii</name>
    <dbReference type="NCBI Taxonomy" id="1756150"/>
    <lineage>
        <taxon>Bacteria</taxon>
        <taxon>Pseudomonadati</taxon>
        <taxon>Bacteroidota</taxon>
        <taxon>Flavobacteriia</taxon>
        <taxon>Flavobacteriales</taxon>
        <taxon>Weeksellaceae</taxon>
        <taxon>Elizabethkingia</taxon>
    </lineage>
</organism>
<dbReference type="RefSeq" id="WP_078404247.1">
    <property type="nucleotide sequence ID" value="NZ_CP016377.1"/>
</dbReference>
<evidence type="ECO:0008006" key="5">
    <source>
        <dbReference type="Google" id="ProtNLM"/>
    </source>
</evidence>
<dbReference type="EMBL" id="MAIC01000013">
    <property type="protein sequence ID" value="OPB75983.1"/>
    <property type="molecule type" value="Genomic_DNA"/>
</dbReference>
<name>A0AAJ3NCL6_9FLAO</name>
<dbReference type="Proteomes" id="UP000190016">
    <property type="component" value="Unassembled WGS sequence"/>
</dbReference>
<comment type="caution">
    <text evidence="1">The sequence shown here is derived from an EMBL/GenBank/DDBJ whole genome shotgun (WGS) entry which is preliminary data.</text>
</comment>
<dbReference type="KEGG" id="ego:BBD34_14885"/>
<keyword evidence="3" id="KW-1185">Reference proteome</keyword>